<proteinExistence type="predicted"/>
<dbReference type="SUPFAM" id="SSF53383">
    <property type="entry name" value="PLP-dependent transferases"/>
    <property type="match status" value="1"/>
</dbReference>
<accession>A0A542ZSK6</accession>
<dbReference type="Pfam" id="PF12897">
    <property type="entry name" value="Asp_aminotransf"/>
    <property type="match status" value="1"/>
</dbReference>
<dbReference type="Proteomes" id="UP000316196">
    <property type="component" value="Unassembled WGS sequence"/>
</dbReference>
<comment type="caution">
    <text evidence="1">The sequence shown here is derived from an EMBL/GenBank/DDBJ whole genome shotgun (WGS) entry which is preliminary data.</text>
</comment>
<dbReference type="GO" id="GO:0004069">
    <property type="term" value="F:L-aspartate:2-oxoglutarate aminotransferase activity"/>
    <property type="evidence" value="ECO:0007669"/>
    <property type="project" value="InterPro"/>
</dbReference>
<evidence type="ECO:0000313" key="2">
    <source>
        <dbReference type="Proteomes" id="UP000316196"/>
    </source>
</evidence>
<gene>
    <name evidence="1" type="ORF">FB460_1136</name>
</gene>
<dbReference type="InterPro" id="IPR024551">
    <property type="entry name" value="AspAT_Ic"/>
</dbReference>
<dbReference type="Gene3D" id="3.40.640.10">
    <property type="entry name" value="Type I PLP-dependent aspartate aminotransferase-like (Major domain)"/>
    <property type="match status" value="1"/>
</dbReference>
<dbReference type="CDD" id="cd00609">
    <property type="entry name" value="AAT_like"/>
    <property type="match status" value="1"/>
</dbReference>
<reference evidence="1 2" key="1">
    <citation type="submission" date="2019-06" db="EMBL/GenBank/DDBJ databases">
        <title>Sequencing the genomes of 1000 actinobacteria strains.</title>
        <authorList>
            <person name="Klenk H.-P."/>
        </authorList>
    </citation>
    <scope>NUCLEOTIDE SEQUENCE [LARGE SCALE GENOMIC DNA]</scope>
    <source>
        <strain evidence="1 2">DSM 8251</strain>
    </source>
</reference>
<evidence type="ECO:0000313" key="1">
    <source>
        <dbReference type="EMBL" id="TQL63333.1"/>
    </source>
</evidence>
<dbReference type="EMBL" id="VFOR01000001">
    <property type="protein sequence ID" value="TQL63333.1"/>
    <property type="molecule type" value="Genomic_DNA"/>
</dbReference>
<dbReference type="InterPro" id="IPR015421">
    <property type="entry name" value="PyrdxlP-dep_Trfase_major"/>
</dbReference>
<dbReference type="AlphaFoldDB" id="A0A542ZSK6"/>
<keyword evidence="2" id="KW-1185">Reference proteome</keyword>
<dbReference type="InterPro" id="IPR015422">
    <property type="entry name" value="PyrdxlP-dep_Trfase_small"/>
</dbReference>
<dbReference type="PANTHER" id="PTHR43799:SF1">
    <property type="entry name" value="ASPARTATE AMINOTRANSFERASE"/>
    <property type="match status" value="1"/>
</dbReference>
<sequence length="443" mass="48120">MILEFFGGRLGATAGAGEHASGEYGEHMRLSDMDADQRAALLAEQEREHQELCGRGLSLNLTRGKPSSEQLDLSNALLELPGSVDLPAGPDVRNYGGLDGLREIREIFGELFMIDPDLLVASDNASLSLMHDCVTYASLHGIAGQQPWSNQQVKFVCPVPGYDRHFAITEHLGIEMIPIPLTDDGVNVEELAALLADEQVKGMWVVPMYGNPSGTVWSREVVEKILALPAAPDFRIFWDNAYGLHHLTDEPAEMLPILDMAAAAGNPDRVFAFASTSKITFAGAGVSFFGSSKTNLDWYRGHTQFRTIGPDKINHWRHAAFFGDAEGVRAHMRKHREQLAPKFALVDEVLSERLGGYGVAEWTKPRGGYFVALRVPNGTASRVVALAKEAGIALTPAGAAHPLRHDPDDAVIRIAPSFPPMDELRPAMEGVATCVLLAAAEQL</sequence>
<dbReference type="PANTHER" id="PTHR43799">
    <property type="entry name" value="AMINOTRANSFERASE, PUTATIVE-RELATED"/>
    <property type="match status" value="1"/>
</dbReference>
<dbReference type="Gene3D" id="3.90.1150.10">
    <property type="entry name" value="Aspartate Aminotransferase, domain 1"/>
    <property type="match status" value="1"/>
</dbReference>
<keyword evidence="1" id="KW-0238">DNA-binding</keyword>
<dbReference type="GO" id="GO:0003677">
    <property type="term" value="F:DNA binding"/>
    <property type="evidence" value="ECO:0007669"/>
    <property type="project" value="UniProtKB-KW"/>
</dbReference>
<protein>
    <submittedName>
        <fullName evidence="1">DNA-binding transcriptional MocR family regulator</fullName>
    </submittedName>
</protein>
<dbReference type="InterPro" id="IPR015424">
    <property type="entry name" value="PyrdxlP-dep_Trfase"/>
</dbReference>
<organism evidence="1 2">
    <name type="scientific">Propioniferax innocua</name>
    <dbReference type="NCBI Taxonomy" id="1753"/>
    <lineage>
        <taxon>Bacteria</taxon>
        <taxon>Bacillati</taxon>
        <taxon>Actinomycetota</taxon>
        <taxon>Actinomycetes</taxon>
        <taxon>Propionibacteriales</taxon>
        <taxon>Propionibacteriaceae</taxon>
        <taxon>Propioniferax</taxon>
    </lineage>
</organism>
<name>A0A542ZSK6_9ACTN</name>